<dbReference type="Proteomes" id="UP001610104">
    <property type="component" value="Unassembled WGS sequence"/>
</dbReference>
<dbReference type="RefSeq" id="WP_395436383.1">
    <property type="nucleotide sequence ID" value="NZ_JBAWKC010000001.1"/>
</dbReference>
<sequence>MDTILVLTEDNYIEKMSNQLAMDISLNNSYEIFEVKTPNNKSILYPNTPTNLRLKLNYRFISFGFQFSPDFLPGNGDENIKGETKSFEIGTSLIFKHWFVDASYSKVKGYYLYNSEDYGTLLPGDPYFQFPDLHYSGFKVASGYLSNSKFSLRSLTIQTERQLKSVGSFIPVFNLSFYTIDDKSDGTSTQKSNNIETTVGPGYAYTFIVKENFYMSLGLSGSIGYLNSKITTRSVSESVLTKQDNFIFRWEGKVGMGYNGNRFYTGLYGNISGTQYEQQNTSVMNFDNRVSYHLFFGMRFQPPDYLNRKVNKIEDKLNL</sequence>
<comment type="caution">
    <text evidence="1">The sequence shown here is derived from an EMBL/GenBank/DDBJ whole genome shotgun (WGS) entry which is preliminary data.</text>
</comment>
<dbReference type="EMBL" id="JBAWKC010000001">
    <property type="protein sequence ID" value="MFH6767107.1"/>
    <property type="molecule type" value="Genomic_DNA"/>
</dbReference>
<evidence type="ECO:0000313" key="1">
    <source>
        <dbReference type="EMBL" id="MFH6767107.1"/>
    </source>
</evidence>
<organism evidence="1 2">
    <name type="scientific">Gaetbulibacter aquiaggeris</name>
    <dbReference type="NCBI Taxonomy" id="1735373"/>
    <lineage>
        <taxon>Bacteria</taxon>
        <taxon>Pseudomonadati</taxon>
        <taxon>Bacteroidota</taxon>
        <taxon>Flavobacteriia</taxon>
        <taxon>Flavobacteriales</taxon>
        <taxon>Flavobacteriaceae</taxon>
        <taxon>Gaetbulibacter</taxon>
    </lineage>
</organism>
<keyword evidence="2" id="KW-1185">Reference proteome</keyword>
<evidence type="ECO:0000313" key="2">
    <source>
        <dbReference type="Proteomes" id="UP001610104"/>
    </source>
</evidence>
<dbReference type="Pfam" id="PF14391">
    <property type="entry name" value="DUF4421"/>
    <property type="match status" value="1"/>
</dbReference>
<accession>A0ABW7MJW1</accession>
<protein>
    <submittedName>
        <fullName evidence="1">DUF4421 family protein</fullName>
    </submittedName>
</protein>
<proteinExistence type="predicted"/>
<name>A0ABW7MJW1_9FLAO</name>
<dbReference type="InterPro" id="IPR025535">
    <property type="entry name" value="DUF4421"/>
</dbReference>
<gene>
    <name evidence="1" type="ORF">V8G56_00045</name>
</gene>
<reference evidence="1 2" key="1">
    <citation type="submission" date="2024-02" db="EMBL/GenBank/DDBJ databases">
        <title>A Gaetbulibacter species isolated from tidal flats and genomic insights of their niches.</title>
        <authorList>
            <person name="Ye Y."/>
        </authorList>
    </citation>
    <scope>NUCLEOTIDE SEQUENCE [LARGE SCALE GENOMIC DNA]</scope>
    <source>
        <strain evidence="1 2">KEM-8</strain>
    </source>
</reference>